<evidence type="ECO:0000313" key="3">
    <source>
        <dbReference type="Proteomes" id="UP000636458"/>
    </source>
</evidence>
<dbReference type="Gene3D" id="3.40.50.1820">
    <property type="entry name" value="alpha/beta hydrolase"/>
    <property type="match status" value="1"/>
</dbReference>
<accession>A0A934SJ61</accession>
<protein>
    <submittedName>
        <fullName evidence="2">Alpha/beta hydrolase</fullName>
    </submittedName>
</protein>
<name>A0A934SJ61_9MICO</name>
<comment type="caution">
    <text evidence="2">The sequence shown here is derived from an EMBL/GenBank/DDBJ whole genome shotgun (WGS) entry which is preliminary data.</text>
</comment>
<gene>
    <name evidence="2" type="ORF">IV501_02820</name>
</gene>
<dbReference type="InterPro" id="IPR000073">
    <property type="entry name" value="AB_hydrolase_1"/>
</dbReference>
<dbReference type="PANTHER" id="PTHR43798:SF33">
    <property type="entry name" value="HYDROLASE, PUTATIVE (AFU_ORTHOLOGUE AFUA_2G14860)-RELATED"/>
    <property type="match status" value="1"/>
</dbReference>
<dbReference type="InterPro" id="IPR000639">
    <property type="entry name" value="Epox_hydrolase-like"/>
</dbReference>
<evidence type="ECO:0000259" key="1">
    <source>
        <dbReference type="Pfam" id="PF12697"/>
    </source>
</evidence>
<dbReference type="InterPro" id="IPR029058">
    <property type="entry name" value="AB_hydrolase_fold"/>
</dbReference>
<dbReference type="SUPFAM" id="SSF53474">
    <property type="entry name" value="alpha/beta-Hydrolases"/>
    <property type="match status" value="1"/>
</dbReference>
<dbReference type="Proteomes" id="UP000636458">
    <property type="component" value="Unassembled WGS sequence"/>
</dbReference>
<dbReference type="PRINTS" id="PR00412">
    <property type="entry name" value="EPOXHYDRLASE"/>
</dbReference>
<reference evidence="2" key="1">
    <citation type="submission" date="2021-01" db="EMBL/GenBank/DDBJ databases">
        <title>Lacisediminihabitans sp. nov. strain G11-30, isolated from Antarctic Soil.</title>
        <authorList>
            <person name="Li J."/>
        </authorList>
    </citation>
    <scope>NUCLEOTIDE SEQUENCE</scope>
    <source>
        <strain evidence="2">G11-30</strain>
    </source>
</reference>
<feature type="domain" description="AB hydrolase-1" evidence="1">
    <location>
        <begin position="48"/>
        <end position="303"/>
    </location>
</feature>
<keyword evidence="3" id="KW-1185">Reference proteome</keyword>
<keyword evidence="2" id="KW-0378">Hydrolase</keyword>
<dbReference type="RefSeq" id="WP_200554882.1">
    <property type="nucleotide sequence ID" value="NZ_JAEPES010000001.1"/>
</dbReference>
<dbReference type="InterPro" id="IPR050266">
    <property type="entry name" value="AB_hydrolase_sf"/>
</dbReference>
<proteinExistence type="predicted"/>
<organism evidence="2 3">
    <name type="scientific">Lacisediminihabitans changchengi</name>
    <dbReference type="NCBI Taxonomy" id="2787634"/>
    <lineage>
        <taxon>Bacteria</taxon>
        <taxon>Bacillati</taxon>
        <taxon>Actinomycetota</taxon>
        <taxon>Actinomycetes</taxon>
        <taxon>Micrococcales</taxon>
        <taxon>Microbacteriaceae</taxon>
        <taxon>Lacisediminihabitans</taxon>
    </lineage>
</organism>
<dbReference type="GO" id="GO:0016020">
    <property type="term" value="C:membrane"/>
    <property type="evidence" value="ECO:0007669"/>
    <property type="project" value="TreeGrafter"/>
</dbReference>
<dbReference type="PANTHER" id="PTHR43798">
    <property type="entry name" value="MONOACYLGLYCEROL LIPASE"/>
    <property type="match status" value="1"/>
</dbReference>
<dbReference type="PRINTS" id="PR00111">
    <property type="entry name" value="ABHYDROLASE"/>
</dbReference>
<dbReference type="EMBL" id="JAEPES010000001">
    <property type="protein sequence ID" value="MBK4346558.1"/>
    <property type="molecule type" value="Genomic_DNA"/>
</dbReference>
<dbReference type="AlphaFoldDB" id="A0A934SJ61"/>
<evidence type="ECO:0000313" key="2">
    <source>
        <dbReference type="EMBL" id="MBK4346558.1"/>
    </source>
</evidence>
<sequence length="308" mass="33216">MTAVPGYGPFELHTDPSAFGLVTTTVSSDLGSCVARHPPARQSTIATVFLHGAAGSWTTWTPLLLAAREDGVDLGETVLLDLPGWGSATLAAHADQTVLAISTLVRDVVFRLGYTEWRLVGHSLGGFVALHMAATWPERTRDVGLVSGTTFSVMRTVEHPLRRFGQLPGFVMLWRVMQVLAPLGASGRAFVRGVDRIGLLRLATSPLFRHPFRVPRSQIDALAHELRPRSFSAAARATRAYPAEALWGAISCPVRALKGDRDVFVSPSDLDQLGRLLPHSVHTVIPDCGHFGPVERPREVLAALGFAG</sequence>
<dbReference type="GO" id="GO:0016787">
    <property type="term" value="F:hydrolase activity"/>
    <property type="evidence" value="ECO:0007669"/>
    <property type="project" value="UniProtKB-KW"/>
</dbReference>
<dbReference type="Pfam" id="PF12697">
    <property type="entry name" value="Abhydrolase_6"/>
    <property type="match status" value="1"/>
</dbReference>